<comment type="caution">
    <text evidence="1">The sequence shown here is derived from an EMBL/GenBank/DDBJ whole genome shotgun (WGS) entry which is preliminary data.</text>
</comment>
<protein>
    <submittedName>
        <fullName evidence="1">Uncharacterized protein</fullName>
    </submittedName>
</protein>
<accession>A0ABU1JAI1</accession>
<dbReference type="EMBL" id="JAVDQF010000001">
    <property type="protein sequence ID" value="MDR6268891.1"/>
    <property type="molecule type" value="Genomic_DNA"/>
</dbReference>
<sequence length="133" mass="14864">MESVESNHTSDAHQQLHISGVVGQGLPRFCAHFSRSQALRKGAVMSHPDTISTFEWGGKTYEIDWPYEPEDEKLRNQWFGAIYLDGVQVGECASGFGDIFTTEQQVLDAAYEVIVSGNTEDQSHRSTEQELGR</sequence>
<name>A0ABU1JAI1_9MICC</name>
<organism evidence="1 2">
    <name type="scientific">Arthrobacter russicus</name>
    <dbReference type="NCBI Taxonomy" id="172040"/>
    <lineage>
        <taxon>Bacteria</taxon>
        <taxon>Bacillati</taxon>
        <taxon>Actinomycetota</taxon>
        <taxon>Actinomycetes</taxon>
        <taxon>Micrococcales</taxon>
        <taxon>Micrococcaceae</taxon>
        <taxon>Arthrobacter</taxon>
    </lineage>
</organism>
<keyword evidence="2" id="KW-1185">Reference proteome</keyword>
<dbReference type="Proteomes" id="UP001185069">
    <property type="component" value="Unassembled WGS sequence"/>
</dbReference>
<dbReference type="RefSeq" id="WP_309796810.1">
    <property type="nucleotide sequence ID" value="NZ_BAAAHY010000008.1"/>
</dbReference>
<gene>
    <name evidence="1" type="ORF">JOE69_001129</name>
</gene>
<proteinExistence type="predicted"/>
<evidence type="ECO:0000313" key="1">
    <source>
        <dbReference type="EMBL" id="MDR6268891.1"/>
    </source>
</evidence>
<evidence type="ECO:0000313" key="2">
    <source>
        <dbReference type="Proteomes" id="UP001185069"/>
    </source>
</evidence>
<reference evidence="1 2" key="1">
    <citation type="submission" date="2023-07" db="EMBL/GenBank/DDBJ databases">
        <title>Sequencing the genomes of 1000 actinobacteria strains.</title>
        <authorList>
            <person name="Klenk H.-P."/>
        </authorList>
    </citation>
    <scope>NUCLEOTIDE SEQUENCE [LARGE SCALE GENOMIC DNA]</scope>
    <source>
        <strain evidence="1 2">DSM 14555</strain>
    </source>
</reference>